<dbReference type="InterPro" id="IPR026591">
    <property type="entry name" value="Sirtuin_cat_small_dom_sf"/>
</dbReference>
<feature type="domain" description="Deacetylase sirtuin-type" evidence="6">
    <location>
        <begin position="257"/>
        <end position="596"/>
    </location>
</feature>
<feature type="region of interest" description="Disordered" evidence="4">
    <location>
        <begin position="223"/>
        <end position="252"/>
    </location>
</feature>
<feature type="compositionally biased region" description="Low complexity" evidence="4">
    <location>
        <begin position="100"/>
        <end position="127"/>
    </location>
</feature>
<comment type="caution">
    <text evidence="7">The sequence shown here is derived from an EMBL/GenBank/DDBJ whole genome shotgun (WGS) entry which is preliminary data.</text>
</comment>
<evidence type="ECO:0000313" key="8">
    <source>
        <dbReference type="Proteomes" id="UP001178507"/>
    </source>
</evidence>
<protein>
    <recommendedName>
        <fullName evidence="6">Deacetylase sirtuin-type domain-containing protein</fullName>
    </recommendedName>
</protein>
<evidence type="ECO:0000256" key="5">
    <source>
        <dbReference type="SAM" id="Phobius"/>
    </source>
</evidence>
<dbReference type="SUPFAM" id="SSF52467">
    <property type="entry name" value="DHS-like NAD/FAD-binding domain"/>
    <property type="match status" value="1"/>
</dbReference>
<dbReference type="AlphaFoldDB" id="A0AA36MWZ0"/>
<dbReference type="Proteomes" id="UP001178507">
    <property type="component" value="Unassembled WGS sequence"/>
</dbReference>
<keyword evidence="2" id="KW-0520">NAD</keyword>
<dbReference type="PANTHER" id="PTHR11085:SF4">
    <property type="entry name" value="NAD-DEPENDENT PROTEIN DEACYLASE"/>
    <property type="match status" value="1"/>
</dbReference>
<dbReference type="InterPro" id="IPR026590">
    <property type="entry name" value="Ssirtuin_cat_dom"/>
</dbReference>
<proteinExistence type="predicted"/>
<organism evidence="7 8">
    <name type="scientific">Effrenium voratum</name>
    <dbReference type="NCBI Taxonomy" id="2562239"/>
    <lineage>
        <taxon>Eukaryota</taxon>
        <taxon>Sar</taxon>
        <taxon>Alveolata</taxon>
        <taxon>Dinophyceae</taxon>
        <taxon>Suessiales</taxon>
        <taxon>Symbiodiniaceae</taxon>
        <taxon>Effrenium</taxon>
    </lineage>
</organism>
<dbReference type="Gene3D" id="3.40.50.1220">
    <property type="entry name" value="TPP-binding domain"/>
    <property type="match status" value="1"/>
</dbReference>
<accession>A0AA36MWZ0</accession>
<dbReference type="Pfam" id="PF02146">
    <property type="entry name" value="SIR2"/>
    <property type="match status" value="1"/>
</dbReference>
<keyword evidence="5" id="KW-0812">Transmembrane</keyword>
<evidence type="ECO:0000256" key="3">
    <source>
        <dbReference type="PROSITE-ProRule" id="PRU00236"/>
    </source>
</evidence>
<dbReference type="GO" id="GO:0017136">
    <property type="term" value="F:histone deacetylase activity, NAD-dependent"/>
    <property type="evidence" value="ECO:0007669"/>
    <property type="project" value="TreeGrafter"/>
</dbReference>
<keyword evidence="5" id="KW-1133">Transmembrane helix</keyword>
<sequence>MPLPADVATSRRRRRRAREAEETSCRCCGLSCTRSLLLIALVATALLLAFIISDRDAAALMNLYLQSESEVAHSAGTFRASTSAAATWMTTSVVQTTTPVTQATTPVARTTTPGAQTVQPTQPAPTTSEEGPVMQVTDGSGRLGNNLAFVLRGLLFAKVTKHAAVKLSFSSKSLKELFSAQAMLPLTTSLESKLFCPEKSDKRQEGRPMYNFQGERCKGVSAKARSDGLEHLPQRRVPAGQSARRPLPSPPPPVRAVGPMAMAAAPLAAAADLVRQAEALLICTGAGMGVDSGLGTFRGRNAGVWPPLKAMSMDFQEMSSPSWFDSDPRLAWAFWRFRHQAYTQGAPHQGYSLLSQWGNAMKHGLFSVTSNIDGHWDRTEGVGPGKVYECHGALTRLQCVEDDGSIWPTEAEKVSDIQVPDWDLQPGEEVLARQDGLEVVAKVQEDGASLADASGRVVRAKALKRSGGVDLLRALEGSPLPRSHGGKPARPNVLMFGDYGVNCRIIREQRGRFEAWQRQLPPEAKLVIVEVGAGKAVPTIRSTSETTLRKFPQASLVRINWDDSDVNGYIASRAVSVGGVGALDALTEIDRLMKSSEPASECGPCCSS</sequence>
<feature type="transmembrane region" description="Helical" evidence="5">
    <location>
        <begin position="36"/>
        <end position="53"/>
    </location>
</feature>
<evidence type="ECO:0000259" key="6">
    <source>
        <dbReference type="PROSITE" id="PS50305"/>
    </source>
</evidence>
<evidence type="ECO:0000256" key="1">
    <source>
        <dbReference type="ARBA" id="ARBA00022679"/>
    </source>
</evidence>
<dbReference type="Gene3D" id="3.30.1600.10">
    <property type="entry name" value="SIR2/SIRT2 'Small Domain"/>
    <property type="match status" value="1"/>
</dbReference>
<feature type="region of interest" description="Disordered" evidence="4">
    <location>
        <begin position="100"/>
        <end position="132"/>
    </location>
</feature>
<evidence type="ECO:0000313" key="7">
    <source>
        <dbReference type="EMBL" id="CAJ1383519.1"/>
    </source>
</evidence>
<dbReference type="PROSITE" id="PS50305">
    <property type="entry name" value="SIRTUIN"/>
    <property type="match status" value="1"/>
</dbReference>
<feature type="compositionally biased region" description="Basic and acidic residues" evidence="4">
    <location>
        <begin position="224"/>
        <end position="233"/>
    </location>
</feature>
<evidence type="ECO:0000256" key="4">
    <source>
        <dbReference type="SAM" id="MobiDB-lite"/>
    </source>
</evidence>
<dbReference type="EMBL" id="CAUJNA010001024">
    <property type="protein sequence ID" value="CAJ1383519.1"/>
    <property type="molecule type" value="Genomic_DNA"/>
</dbReference>
<evidence type="ECO:0000256" key="2">
    <source>
        <dbReference type="ARBA" id="ARBA00023027"/>
    </source>
</evidence>
<dbReference type="GO" id="GO:0070403">
    <property type="term" value="F:NAD+ binding"/>
    <property type="evidence" value="ECO:0007669"/>
    <property type="project" value="InterPro"/>
</dbReference>
<keyword evidence="5" id="KW-0472">Membrane</keyword>
<keyword evidence="8" id="KW-1185">Reference proteome</keyword>
<keyword evidence="1" id="KW-0808">Transferase</keyword>
<gene>
    <name evidence="7" type="ORF">EVOR1521_LOCUS10622</name>
</gene>
<dbReference type="PANTHER" id="PTHR11085">
    <property type="entry name" value="NAD-DEPENDENT PROTEIN DEACYLASE SIRTUIN-5, MITOCHONDRIAL-RELATED"/>
    <property type="match status" value="1"/>
</dbReference>
<comment type="caution">
    <text evidence="3">Lacks conserved residue(s) required for the propagation of feature annotation.</text>
</comment>
<dbReference type="InterPro" id="IPR029035">
    <property type="entry name" value="DHS-like_NAD/FAD-binding_dom"/>
</dbReference>
<reference evidence="7" key="1">
    <citation type="submission" date="2023-08" db="EMBL/GenBank/DDBJ databases">
        <authorList>
            <person name="Chen Y."/>
            <person name="Shah S."/>
            <person name="Dougan E. K."/>
            <person name="Thang M."/>
            <person name="Chan C."/>
        </authorList>
    </citation>
    <scope>NUCLEOTIDE SEQUENCE</scope>
</reference>
<name>A0AA36MWZ0_9DINO</name>
<dbReference type="InterPro" id="IPR050134">
    <property type="entry name" value="NAD-dep_sirtuin_deacylases"/>
</dbReference>
<dbReference type="InterPro" id="IPR003000">
    <property type="entry name" value="Sirtuin"/>
</dbReference>